<feature type="region of interest" description="Disordered" evidence="1">
    <location>
        <begin position="125"/>
        <end position="207"/>
    </location>
</feature>
<reference evidence="3" key="1">
    <citation type="submission" date="2025-08" db="UniProtKB">
        <authorList>
            <consortium name="RefSeq"/>
        </authorList>
    </citation>
    <scope>IDENTIFICATION</scope>
    <source>
        <tissue evidence="3">Liver</tissue>
    </source>
</reference>
<proteinExistence type="predicted"/>
<gene>
    <name evidence="3" type="primary">LOC121139014</name>
</gene>
<feature type="compositionally biased region" description="Gly residues" evidence="1">
    <location>
        <begin position="162"/>
        <end position="171"/>
    </location>
</feature>
<organism evidence="2 3">
    <name type="scientific">Mesocricetus auratus</name>
    <name type="common">Golden hamster</name>
    <dbReference type="NCBI Taxonomy" id="10036"/>
    <lineage>
        <taxon>Eukaryota</taxon>
        <taxon>Metazoa</taxon>
        <taxon>Chordata</taxon>
        <taxon>Craniata</taxon>
        <taxon>Vertebrata</taxon>
        <taxon>Euteleostomi</taxon>
        <taxon>Mammalia</taxon>
        <taxon>Eutheria</taxon>
        <taxon>Euarchontoglires</taxon>
        <taxon>Glires</taxon>
        <taxon>Rodentia</taxon>
        <taxon>Myomorpha</taxon>
        <taxon>Muroidea</taxon>
        <taxon>Cricetidae</taxon>
        <taxon>Cricetinae</taxon>
        <taxon>Mesocricetus</taxon>
    </lineage>
</organism>
<feature type="region of interest" description="Disordered" evidence="1">
    <location>
        <begin position="1"/>
        <end position="62"/>
    </location>
</feature>
<name>A0ABM2X4Z9_MESAU</name>
<feature type="compositionally biased region" description="Low complexity" evidence="1">
    <location>
        <begin position="140"/>
        <end position="161"/>
    </location>
</feature>
<dbReference type="GeneID" id="121139014"/>
<protein>
    <submittedName>
        <fullName evidence="3">Uncharacterized protein LOC121139014</fullName>
    </submittedName>
</protein>
<evidence type="ECO:0000313" key="3">
    <source>
        <dbReference type="RefSeq" id="XP_040597929.1"/>
    </source>
</evidence>
<sequence length="272" mass="29076">MRKRTLKKGAEARVRRSGTAAILETSSSRRLASSQLPGGPGPRPFTSRSLAPGGPYRPTTSAPRGPLLPALWVAQANLPLPGALWPHKHHNQGASGERVVRTFKTIAARRALWFWLPSLPRALTRDSEPGGLAVGGGTAAAGRPRSLRSPLSRSGGTAVGARRGGLLGGRAGTSRCRSRWAERTHTHTQTGRARASGDRAGRAGGAQLPPPPPLLLLLLLVPPLVLMLRVLCQKRQLRDAQQRPHRVHNLLSIAKLPLTTSLFSGFHLQLIA</sequence>
<evidence type="ECO:0000256" key="1">
    <source>
        <dbReference type="SAM" id="MobiDB-lite"/>
    </source>
</evidence>
<dbReference type="RefSeq" id="XP_040597929.1">
    <property type="nucleotide sequence ID" value="XM_040741995.1"/>
</dbReference>
<dbReference type="Proteomes" id="UP000886700">
    <property type="component" value="Unplaced"/>
</dbReference>
<accession>A0ABM2X4Z9</accession>
<evidence type="ECO:0000313" key="2">
    <source>
        <dbReference type="Proteomes" id="UP000886700"/>
    </source>
</evidence>
<feature type="compositionally biased region" description="Polar residues" evidence="1">
    <location>
        <begin position="24"/>
        <end position="36"/>
    </location>
</feature>
<keyword evidence="2" id="KW-1185">Reference proteome</keyword>